<feature type="active site" description="Proton acceptor" evidence="8">
    <location>
        <position position="145"/>
    </location>
</feature>
<evidence type="ECO:0000256" key="13">
    <source>
        <dbReference type="RuleBase" id="RU367134"/>
    </source>
</evidence>
<sequence length="298" mass="34902">MSTIDCEDQRIFEKSWNIKDFQFGKPLGKGRFGRVYLAREVRTKYQHIVAIKIMSKKYIKENNTIDNFKRECEYHLELKHPNIIGFYGWFHDAEKIFFILEYAPKGTLYSLISNGPLTEKLAATYVYQAAKALKYIHSKNLIHRDLKPENILIGFFDEIKIADFGWANKIVDDKYLNENTLCQSIAGTIDYLCPEVISKEGHSKKVDIWCLGVLCYEMLTARPPFTDETDKKTFSNIVKIKYEFPSSMRKQACELIAKILVKEPSKRLSLDEIIESKWVEMYADKDETYMSYYSYDSK</sequence>
<dbReference type="Proteomes" id="UP000663879">
    <property type="component" value="Unassembled WGS sequence"/>
</dbReference>
<evidence type="ECO:0000256" key="5">
    <source>
        <dbReference type="ARBA" id="ARBA00022840"/>
    </source>
</evidence>
<dbReference type="InterPro" id="IPR008271">
    <property type="entry name" value="Ser/Thr_kinase_AS"/>
</dbReference>
<dbReference type="OrthoDB" id="377346at2759"/>
<evidence type="ECO:0000259" key="14">
    <source>
        <dbReference type="PROSITE" id="PS50011"/>
    </source>
</evidence>
<evidence type="ECO:0000256" key="9">
    <source>
        <dbReference type="PIRSR" id="PIRSR630616-2"/>
    </source>
</evidence>
<dbReference type="Pfam" id="PF00069">
    <property type="entry name" value="Pkinase"/>
    <property type="match status" value="1"/>
</dbReference>
<dbReference type="GO" id="GO:0005524">
    <property type="term" value="F:ATP binding"/>
    <property type="evidence" value="ECO:0007669"/>
    <property type="project" value="UniProtKB-UniRule"/>
</dbReference>
<dbReference type="PROSITE" id="PS50011">
    <property type="entry name" value="PROTEIN_KINASE_DOM"/>
    <property type="match status" value="1"/>
</dbReference>
<dbReference type="PIRSF" id="PIRSF000654">
    <property type="entry name" value="Integrin-linked_kinase"/>
    <property type="match status" value="1"/>
</dbReference>
<evidence type="ECO:0000313" key="15">
    <source>
        <dbReference type="EMBL" id="CAF0820650.1"/>
    </source>
</evidence>
<feature type="domain" description="Protein kinase" evidence="14">
    <location>
        <begin position="21"/>
        <end position="279"/>
    </location>
</feature>
<feature type="binding site" evidence="9 11">
    <location>
        <position position="52"/>
    </location>
    <ligand>
        <name>ATP</name>
        <dbReference type="ChEBI" id="CHEBI:30616"/>
    </ligand>
</feature>
<keyword evidence="3 9" id="KW-0547">Nucleotide-binding</keyword>
<reference evidence="15" key="1">
    <citation type="submission" date="2021-02" db="EMBL/GenBank/DDBJ databases">
        <authorList>
            <person name="Nowell W R."/>
        </authorList>
    </citation>
    <scope>NUCLEOTIDE SEQUENCE</scope>
    <source>
        <strain evidence="15">Ploen Becks lab</strain>
    </source>
</reference>
<feature type="binding site" evidence="9">
    <location>
        <begin position="149"/>
        <end position="150"/>
    </location>
    <ligand>
        <name>ATP</name>
        <dbReference type="ChEBI" id="CHEBI:30616"/>
    </ligand>
</feature>
<keyword evidence="2 13" id="KW-0808">Transferase</keyword>
<evidence type="ECO:0000256" key="8">
    <source>
        <dbReference type="PIRSR" id="PIRSR630616-1"/>
    </source>
</evidence>
<dbReference type="InterPro" id="IPR011009">
    <property type="entry name" value="Kinase-like_dom_sf"/>
</dbReference>
<organism evidence="15 16">
    <name type="scientific">Brachionus calyciflorus</name>
    <dbReference type="NCBI Taxonomy" id="104777"/>
    <lineage>
        <taxon>Eukaryota</taxon>
        <taxon>Metazoa</taxon>
        <taxon>Spiralia</taxon>
        <taxon>Gnathifera</taxon>
        <taxon>Rotifera</taxon>
        <taxon>Eurotatoria</taxon>
        <taxon>Monogononta</taxon>
        <taxon>Pseudotrocha</taxon>
        <taxon>Ploima</taxon>
        <taxon>Brachionidae</taxon>
        <taxon>Brachionus</taxon>
    </lineage>
</organism>
<evidence type="ECO:0000256" key="10">
    <source>
        <dbReference type="PIRSR" id="PIRSR630616-3"/>
    </source>
</evidence>
<dbReference type="InterPro" id="IPR000719">
    <property type="entry name" value="Prot_kinase_dom"/>
</dbReference>
<keyword evidence="1 12" id="KW-0723">Serine/threonine-protein kinase</keyword>
<dbReference type="Gene3D" id="1.10.510.10">
    <property type="entry name" value="Transferase(Phosphotransferase) domain 1"/>
    <property type="match status" value="1"/>
</dbReference>
<dbReference type="EC" id="2.7.11.1" evidence="13"/>
<dbReference type="CDD" id="cd14007">
    <property type="entry name" value="STKc_Aurora"/>
    <property type="match status" value="1"/>
</dbReference>
<dbReference type="PROSITE" id="PS00108">
    <property type="entry name" value="PROTEIN_KINASE_ST"/>
    <property type="match status" value="1"/>
</dbReference>
<accession>A0A813TZJ8</accession>
<evidence type="ECO:0000313" key="16">
    <source>
        <dbReference type="Proteomes" id="UP000663879"/>
    </source>
</evidence>
<feature type="binding site" evidence="9">
    <location>
        <begin position="101"/>
        <end position="103"/>
    </location>
    <ligand>
        <name>ATP</name>
        <dbReference type="ChEBI" id="CHEBI:30616"/>
    </ligand>
</feature>
<name>A0A813TZJ8_9BILA</name>
<dbReference type="GO" id="GO:0004674">
    <property type="term" value="F:protein serine/threonine kinase activity"/>
    <property type="evidence" value="ECO:0007669"/>
    <property type="project" value="UniProtKB-KW"/>
</dbReference>
<dbReference type="InterPro" id="IPR030616">
    <property type="entry name" value="Aur-like"/>
</dbReference>
<evidence type="ECO:0000256" key="6">
    <source>
        <dbReference type="ARBA" id="ARBA00047899"/>
    </source>
</evidence>
<feature type="binding site" evidence="9">
    <location>
        <position position="163"/>
    </location>
    <ligand>
        <name>ATP</name>
        <dbReference type="ChEBI" id="CHEBI:30616"/>
    </ligand>
</feature>
<comment type="similarity">
    <text evidence="13">Belongs to the protein kinase superfamily. Ser/Thr protein kinase family. Aurora subfamily.</text>
</comment>
<dbReference type="PROSITE" id="PS00107">
    <property type="entry name" value="PROTEIN_KINASE_ATP"/>
    <property type="match status" value="1"/>
</dbReference>
<evidence type="ECO:0000256" key="7">
    <source>
        <dbReference type="ARBA" id="ARBA00048679"/>
    </source>
</evidence>
<feature type="cross-link" description="Glycyl lysine isopeptide (Lys-Gly) (interchain with G-Cter in SUMO2)" evidence="10">
    <location>
        <position position="147"/>
    </location>
</feature>
<dbReference type="SMART" id="SM00220">
    <property type="entry name" value="S_TKc"/>
    <property type="match status" value="1"/>
</dbReference>
<keyword evidence="16" id="KW-1185">Reference proteome</keyword>
<keyword evidence="5 9" id="KW-0067">ATP-binding</keyword>
<comment type="catalytic activity">
    <reaction evidence="7 13">
        <text>L-seryl-[protein] + ATP = O-phospho-L-seryl-[protein] + ADP + H(+)</text>
        <dbReference type="Rhea" id="RHEA:17989"/>
        <dbReference type="Rhea" id="RHEA-COMP:9863"/>
        <dbReference type="Rhea" id="RHEA-COMP:11604"/>
        <dbReference type="ChEBI" id="CHEBI:15378"/>
        <dbReference type="ChEBI" id="CHEBI:29999"/>
        <dbReference type="ChEBI" id="CHEBI:30616"/>
        <dbReference type="ChEBI" id="CHEBI:83421"/>
        <dbReference type="ChEBI" id="CHEBI:456216"/>
        <dbReference type="EC" id="2.7.11.1"/>
    </reaction>
</comment>
<evidence type="ECO:0000256" key="1">
    <source>
        <dbReference type="ARBA" id="ARBA00022527"/>
    </source>
</evidence>
<dbReference type="SUPFAM" id="SSF56112">
    <property type="entry name" value="Protein kinase-like (PK-like)"/>
    <property type="match status" value="1"/>
</dbReference>
<evidence type="ECO:0000256" key="2">
    <source>
        <dbReference type="ARBA" id="ARBA00022679"/>
    </source>
</evidence>
<dbReference type="PANTHER" id="PTHR24350">
    <property type="entry name" value="SERINE/THREONINE-PROTEIN KINASE IAL-RELATED"/>
    <property type="match status" value="1"/>
</dbReference>
<dbReference type="InterPro" id="IPR017441">
    <property type="entry name" value="Protein_kinase_ATP_BS"/>
</dbReference>
<dbReference type="EMBL" id="CAJNOC010000952">
    <property type="protein sequence ID" value="CAF0820650.1"/>
    <property type="molecule type" value="Genomic_DNA"/>
</dbReference>
<keyword evidence="4 13" id="KW-0418">Kinase</keyword>
<evidence type="ECO:0000256" key="11">
    <source>
        <dbReference type="PROSITE-ProRule" id="PRU10141"/>
    </source>
</evidence>
<evidence type="ECO:0000256" key="3">
    <source>
        <dbReference type="ARBA" id="ARBA00022741"/>
    </source>
</evidence>
<evidence type="ECO:0000256" key="4">
    <source>
        <dbReference type="ARBA" id="ARBA00022777"/>
    </source>
</evidence>
<proteinExistence type="inferred from homology"/>
<gene>
    <name evidence="15" type="ORF">OXX778_LOCUS7448</name>
</gene>
<comment type="caution">
    <text evidence="15">The sequence shown here is derived from an EMBL/GenBank/DDBJ whole genome shotgun (WGS) entry which is preliminary data.</text>
</comment>
<feature type="binding site" evidence="9">
    <location>
        <position position="31"/>
    </location>
    <ligand>
        <name>ATP</name>
        <dbReference type="ChEBI" id="CHEBI:30616"/>
    </ligand>
</feature>
<evidence type="ECO:0000256" key="12">
    <source>
        <dbReference type="RuleBase" id="RU000304"/>
    </source>
</evidence>
<dbReference type="FunFam" id="3.30.200.20:FF:000042">
    <property type="entry name" value="Aurora kinase A"/>
    <property type="match status" value="1"/>
</dbReference>
<protein>
    <recommendedName>
        <fullName evidence="13">Aurora kinase</fullName>
        <ecNumber evidence="13">2.7.11.1</ecNumber>
    </recommendedName>
</protein>
<comment type="catalytic activity">
    <reaction evidence="6 13">
        <text>L-threonyl-[protein] + ATP = O-phospho-L-threonyl-[protein] + ADP + H(+)</text>
        <dbReference type="Rhea" id="RHEA:46608"/>
        <dbReference type="Rhea" id="RHEA-COMP:11060"/>
        <dbReference type="Rhea" id="RHEA-COMP:11605"/>
        <dbReference type="ChEBI" id="CHEBI:15378"/>
        <dbReference type="ChEBI" id="CHEBI:30013"/>
        <dbReference type="ChEBI" id="CHEBI:30616"/>
        <dbReference type="ChEBI" id="CHEBI:61977"/>
        <dbReference type="ChEBI" id="CHEBI:456216"/>
        <dbReference type="EC" id="2.7.11.1"/>
    </reaction>
</comment>
<dbReference type="FunFam" id="1.10.510.10:FF:000235">
    <property type="entry name" value="Serine/threonine-protein kinase ark1"/>
    <property type="match status" value="1"/>
</dbReference>
<dbReference type="AlphaFoldDB" id="A0A813TZJ8"/>